<evidence type="ECO:0000256" key="5">
    <source>
        <dbReference type="ARBA" id="ARBA00022989"/>
    </source>
</evidence>
<dbReference type="PROSITE" id="PS50928">
    <property type="entry name" value="ABC_TM1"/>
    <property type="match status" value="1"/>
</dbReference>
<dbReference type="CDD" id="cd06261">
    <property type="entry name" value="TM_PBP2"/>
    <property type="match status" value="1"/>
</dbReference>
<dbReference type="InterPro" id="IPR000515">
    <property type="entry name" value="MetI-like"/>
</dbReference>
<dbReference type="PANTHER" id="PTHR30193">
    <property type="entry name" value="ABC TRANSPORTER PERMEASE PROTEIN"/>
    <property type="match status" value="1"/>
</dbReference>
<comment type="similarity">
    <text evidence="7">Belongs to the binding-protein-dependent transport system permease family.</text>
</comment>
<organism evidence="9 10">
    <name type="scientific">Cohnella hashimotonis</name>
    <dbReference type="NCBI Taxonomy" id="2826895"/>
    <lineage>
        <taxon>Bacteria</taxon>
        <taxon>Bacillati</taxon>
        <taxon>Bacillota</taxon>
        <taxon>Bacilli</taxon>
        <taxon>Bacillales</taxon>
        <taxon>Paenibacillaceae</taxon>
        <taxon>Cohnella</taxon>
    </lineage>
</organism>
<evidence type="ECO:0000256" key="3">
    <source>
        <dbReference type="ARBA" id="ARBA00022475"/>
    </source>
</evidence>
<feature type="transmembrane region" description="Helical" evidence="7">
    <location>
        <begin position="205"/>
        <end position="226"/>
    </location>
</feature>
<dbReference type="RefSeq" id="WP_282910079.1">
    <property type="nucleotide sequence ID" value="NZ_JAGRPV010000001.1"/>
</dbReference>
<keyword evidence="2 7" id="KW-0813">Transport</keyword>
<keyword evidence="4 7" id="KW-0812">Transmembrane</keyword>
<dbReference type="PANTHER" id="PTHR30193:SF37">
    <property type="entry name" value="INNER MEMBRANE ABC TRANSPORTER PERMEASE PROTEIN YCJO"/>
    <property type="match status" value="1"/>
</dbReference>
<evidence type="ECO:0000313" key="9">
    <source>
        <dbReference type="EMBL" id="MDI4647304.1"/>
    </source>
</evidence>
<keyword evidence="10" id="KW-1185">Reference proteome</keyword>
<feature type="transmembrane region" description="Helical" evidence="7">
    <location>
        <begin position="75"/>
        <end position="97"/>
    </location>
</feature>
<evidence type="ECO:0000256" key="7">
    <source>
        <dbReference type="RuleBase" id="RU363032"/>
    </source>
</evidence>
<comment type="subcellular location">
    <subcellularLocation>
        <location evidence="1 7">Cell membrane</location>
        <topology evidence="1 7">Multi-pass membrane protein</topology>
    </subcellularLocation>
</comment>
<feature type="transmembrane region" description="Helical" evidence="7">
    <location>
        <begin position="266"/>
        <end position="289"/>
    </location>
</feature>
<proteinExistence type="inferred from homology"/>
<accession>A0ABT6TN00</accession>
<keyword evidence="6 7" id="KW-0472">Membrane</keyword>
<name>A0ABT6TN00_9BACL</name>
<feature type="transmembrane region" description="Helical" evidence="7">
    <location>
        <begin position="160"/>
        <end position="184"/>
    </location>
</feature>
<reference evidence="9" key="1">
    <citation type="submission" date="2023-04" db="EMBL/GenBank/DDBJ databases">
        <title>Comparative genomic analysis of Cohnella hashimotonis sp. nov., isolated from the International Space Station.</title>
        <authorList>
            <person name="Venkateswaran K."/>
            <person name="Simpson A."/>
        </authorList>
    </citation>
    <scope>NUCLEOTIDE SEQUENCE</scope>
    <source>
        <strain evidence="9">F6_2S_P_1</strain>
    </source>
</reference>
<keyword evidence="5 7" id="KW-1133">Transmembrane helix</keyword>
<gene>
    <name evidence="9" type="ORF">KB449_20175</name>
</gene>
<dbReference type="SUPFAM" id="SSF161098">
    <property type="entry name" value="MetI-like"/>
    <property type="match status" value="1"/>
</dbReference>
<evidence type="ECO:0000259" key="8">
    <source>
        <dbReference type="PROSITE" id="PS50928"/>
    </source>
</evidence>
<dbReference type="Proteomes" id="UP001161691">
    <property type="component" value="Unassembled WGS sequence"/>
</dbReference>
<dbReference type="InterPro" id="IPR035906">
    <property type="entry name" value="MetI-like_sf"/>
</dbReference>
<evidence type="ECO:0000256" key="2">
    <source>
        <dbReference type="ARBA" id="ARBA00022448"/>
    </source>
</evidence>
<feature type="transmembrane region" description="Helical" evidence="7">
    <location>
        <begin position="109"/>
        <end position="129"/>
    </location>
</feature>
<protein>
    <submittedName>
        <fullName evidence="9">Sugar ABC transporter permease</fullName>
    </submittedName>
</protein>
<sequence length="304" mass="33947">MLPGRADKKQLLAYAMIFPALFFFVLYLVFPLIKSLQMSFYDYDGVGPLSDLIGFGNFAAGFRDSRFYEAMGHNLILMAVELVVSMSVAFALAYFLFRGVFAWKWFNVVLFLPYIIPLAVSAVIWSLIFEPTIGMLNQLLAAVGLDSWQRVWLGSQDTSLLSVILVWVWRTIPFDMLILLGSLLKIPKELLEASKIDGCTGIRSIWHIILPLMLPTIMLLSIISIANDFRSFDIVWIMTQGGPIGSTEIASTLVYKLGFQENHYGYANAVAFMVFVIVTAMVGLVGLILRSRNGTNERTGGQEG</sequence>
<dbReference type="EMBL" id="JAGRPV010000001">
    <property type="protein sequence ID" value="MDI4647304.1"/>
    <property type="molecule type" value="Genomic_DNA"/>
</dbReference>
<evidence type="ECO:0000313" key="10">
    <source>
        <dbReference type="Proteomes" id="UP001161691"/>
    </source>
</evidence>
<dbReference type="InterPro" id="IPR051393">
    <property type="entry name" value="ABC_transporter_permease"/>
</dbReference>
<comment type="caution">
    <text evidence="9">The sequence shown here is derived from an EMBL/GenBank/DDBJ whole genome shotgun (WGS) entry which is preliminary data.</text>
</comment>
<evidence type="ECO:0000256" key="6">
    <source>
        <dbReference type="ARBA" id="ARBA00023136"/>
    </source>
</evidence>
<evidence type="ECO:0000256" key="1">
    <source>
        <dbReference type="ARBA" id="ARBA00004651"/>
    </source>
</evidence>
<keyword evidence="3" id="KW-1003">Cell membrane</keyword>
<dbReference type="Gene3D" id="1.10.3720.10">
    <property type="entry name" value="MetI-like"/>
    <property type="match status" value="1"/>
</dbReference>
<feature type="domain" description="ABC transmembrane type-1" evidence="8">
    <location>
        <begin position="71"/>
        <end position="285"/>
    </location>
</feature>
<dbReference type="Pfam" id="PF00528">
    <property type="entry name" value="BPD_transp_1"/>
    <property type="match status" value="1"/>
</dbReference>
<feature type="transmembrane region" description="Helical" evidence="7">
    <location>
        <begin position="12"/>
        <end position="33"/>
    </location>
</feature>
<evidence type="ECO:0000256" key="4">
    <source>
        <dbReference type="ARBA" id="ARBA00022692"/>
    </source>
</evidence>